<evidence type="ECO:0000313" key="2">
    <source>
        <dbReference type="Proteomes" id="UP000226192"/>
    </source>
</evidence>
<reference evidence="1 2" key="1">
    <citation type="submission" date="2017-06" db="EMBL/GenBank/DDBJ databases">
        <title>Ant-infecting Ophiocordyceps genomes reveal a high diversity of potential behavioral manipulation genes and a possible major role for enterotoxins.</title>
        <authorList>
            <person name="De Bekker C."/>
            <person name="Evans H.C."/>
            <person name="Brachmann A."/>
            <person name="Hughes D.P."/>
        </authorList>
    </citation>
    <scope>NUCLEOTIDE SEQUENCE [LARGE SCALE GENOMIC DNA]</scope>
    <source>
        <strain evidence="1 2">Map64</strain>
    </source>
</reference>
<gene>
    <name evidence="1" type="ORF">CDD81_2240</name>
</gene>
<organism evidence="1 2">
    <name type="scientific">Ophiocordyceps australis</name>
    <dbReference type="NCBI Taxonomy" id="1399860"/>
    <lineage>
        <taxon>Eukaryota</taxon>
        <taxon>Fungi</taxon>
        <taxon>Dikarya</taxon>
        <taxon>Ascomycota</taxon>
        <taxon>Pezizomycotina</taxon>
        <taxon>Sordariomycetes</taxon>
        <taxon>Hypocreomycetidae</taxon>
        <taxon>Hypocreales</taxon>
        <taxon>Ophiocordycipitaceae</taxon>
        <taxon>Ophiocordyceps</taxon>
    </lineage>
</organism>
<dbReference type="OrthoDB" id="425354at2759"/>
<dbReference type="AlphaFoldDB" id="A0A2C5YDA7"/>
<dbReference type="EMBL" id="NJET01000017">
    <property type="protein sequence ID" value="PHH65460.1"/>
    <property type="molecule type" value="Genomic_DNA"/>
</dbReference>
<evidence type="ECO:0000313" key="1">
    <source>
        <dbReference type="EMBL" id="PHH65460.1"/>
    </source>
</evidence>
<name>A0A2C5YDA7_9HYPO</name>
<sequence length="192" mass="21237">MAAPPNKTIKDLSGTWAMNSQLSDSLDAGLTLQGINFLVRKAIGLAQITVSVNQYEAPPKAPSTAEGTYTAIDIDQSASGLSSTQENRCLDDVGREHSDWLFGTVMSRSSWTSLDKVDDEFLRKGWDVDQADTGKTPLVLTSAENKDYGWTATQVWGFQTIDGERHYCRNVVFTKGQQRAEARLVYDWVPPE</sequence>
<keyword evidence="2" id="KW-1185">Reference proteome</keyword>
<comment type="caution">
    <text evidence="1">The sequence shown here is derived from an EMBL/GenBank/DDBJ whole genome shotgun (WGS) entry which is preliminary data.</text>
</comment>
<accession>A0A2C5YDA7</accession>
<dbReference type="InterPro" id="IPR053037">
    <property type="entry name" value="Pericyclase_pydY-like"/>
</dbReference>
<dbReference type="PANTHER" id="PTHR38115:SF1">
    <property type="entry name" value="LIPOCALIN-LIKE DOMAIN-CONTAINING PROTEIN"/>
    <property type="match status" value="1"/>
</dbReference>
<protein>
    <recommendedName>
        <fullName evidence="3">Lipocalin-like domain-containing protein</fullName>
    </recommendedName>
</protein>
<proteinExistence type="predicted"/>
<evidence type="ECO:0008006" key="3">
    <source>
        <dbReference type="Google" id="ProtNLM"/>
    </source>
</evidence>
<dbReference type="Proteomes" id="UP000226192">
    <property type="component" value="Unassembled WGS sequence"/>
</dbReference>
<dbReference type="PANTHER" id="PTHR38115">
    <property type="entry name" value="LIPOCALIN-LIKE DOMAIN-CONTAINING PROTEIN"/>
    <property type="match status" value="1"/>
</dbReference>